<evidence type="ECO:0000256" key="1">
    <source>
        <dbReference type="SAM" id="MobiDB-lite"/>
    </source>
</evidence>
<name>A0ABT0AUU1_9LACT</name>
<feature type="compositionally biased region" description="Low complexity" evidence="1">
    <location>
        <begin position="191"/>
        <end position="200"/>
    </location>
</feature>
<sequence>MIAKKSLLKLLGGLLVVTCLSVFVVPKIYYAIVDSGKNHYQLSTTDLDPKKVDMTGVMLTIKVDNPQKETILLTSSEPGLLGGDNISTFYKETPPELAGRVEIVDEGIKLRLKASDKPVTLKLPIAIPYSIKTTFAVRRGKRSISSNKVSFTEKKPDILEESPAILKEETPEITPPSGLGKVAPARRQKVSASPSLSSLSFKNPLTKPAPRLLGSGGTGKDENYTDIVKEVGNEEELYQALINITVSNQYARANVIIKLTADIWVDPPRDDIDSSDAIYYFPGYETTYTFDGQGHTLHITPNLRDRAVFKIDTPSERPPKATTIKNMTIDYRNSDPGDESVLVYIPANESNNHQVLLQDIRGLGRKQGRLVYAPHATTILSGEVTWYSDESEVSNDINLGMIYSSEISVRKSDDGRFPNINLASTWDTFKSTRGVYTSDDGKSDAIVSIRAGRVNLTSTKGSAIYMNSPSSTIGARFEVEGGSQLICRTKEGAAAIAIFGSNHLKTSQSIISSGANVVVSSDEGRAAFLHEVKQSGTLRVTGRGTKLRVKAGDDTFGTVGALHFSIVGNQKLRVEDKAEVTVEKEKGRSAAIRFSGNGNDILVSGGGVLTVRNRGWTDGSPEEQKNNKLSDGGDAYGGQGILFLDGPSKETWIRVQGADSRIDVRSEIGPALETRAKTELTLSSYASGDFVGRTASPEVGAVVIRYSIGKINLSKAKSFRFRNNHAQTSVRGKTDKTVGGKWISGPKVSPKWDIPLEAKGTSLQVWKRDPKVSLDDQPSKRWGLMHFTLEKKDWNTVTSSTNPNFRREYGKSTDYAQITGEGVQAEVVNIRQPTNADKRIYGRVEIPIPFPVAGGKRMRDADTDEVWVTLKLYRLKYKPGISEVQASNALQTLEFEATYDVVTYEKEVPTIGHKVTTTGENKDLDGVRQFGESKTYGVFEWDLSQDETIKKDKGDPFLWAGEYVEVIKVRRGEKKPDEKIDIISTPALLNQGKYVFNVRPIEVLSYKLVDPVLDKLAAKPQVSDATKEIELEITTKKMRRHAGFIPSNVIEKGKDRQQIDKIRKTPTGWVEFPALWAGYFNYIPMITTGQETTIDVLGDNKGILSSLALSSAKETALLRPRTYLEANQATANQPSELFVMSGWQEDISALGKDLPPTYQEVNSLTSRETDKPLEWPWPLRDVEKTTTGLKMPTKKSPYHDAVFGASPKLNLTPVVPQALTIDLTKKGKGTIDQVDITGSSVVTYQLKLTSPTLLTSPTEMLMGYQVTFTVKGQAEILDTSDLILPAGVSETHTAKSITFTSKRIGAPGEVVRIPLAVVGDFEIEMTGGGRTPQEKALSMPRGKWDVNGEQHNFSDIGERFWFNQPLPPADDAYFQEYYHLLKAPDRKVSVKVTKDSVKNPVYLSITDNQLTVYYRQLKQSSDMKVTVDGKALTSFKVDNSDVEQSKPLNLKIKGSRNIVAVTYTLADGTIETVTWKNPKISN</sequence>
<keyword evidence="3" id="KW-1185">Reference proteome</keyword>
<comment type="caution">
    <text evidence="2">The sequence shown here is derived from an EMBL/GenBank/DDBJ whole genome shotgun (WGS) entry which is preliminary data.</text>
</comment>
<feature type="region of interest" description="Disordered" evidence="1">
    <location>
        <begin position="191"/>
        <end position="220"/>
    </location>
</feature>
<proteinExistence type="predicted"/>
<protein>
    <submittedName>
        <fullName evidence="2">Uncharacterized protein</fullName>
    </submittedName>
</protein>
<accession>A0ABT0AUU1</accession>
<evidence type="ECO:0000313" key="3">
    <source>
        <dbReference type="Proteomes" id="UP001522450"/>
    </source>
</evidence>
<feature type="region of interest" description="Disordered" evidence="1">
    <location>
        <begin position="613"/>
        <end position="632"/>
    </location>
</feature>
<reference evidence="2 3" key="1">
    <citation type="journal article" date="2022" name="Microbiol. Res.">
        <title>Comparative genome analysis, predicted lifestyle and antimicrobial strategies of Lactococcus carnosus and Lactococcus paracarnosus isolated from meat.</title>
        <authorList>
            <person name="Werum V."/>
            <person name="Ehrmann M."/>
            <person name="Vogel R."/>
            <person name="Hilgarth M."/>
        </authorList>
    </citation>
    <scope>NUCLEOTIDE SEQUENCE [LARGE SCALE GENOMIC DNA]</scope>
    <source>
        <strain evidence="2 3">TMW22177</strain>
    </source>
</reference>
<dbReference type="RefSeq" id="WP_244034784.1">
    <property type="nucleotide sequence ID" value="NZ_JAAECS010000009.1"/>
</dbReference>
<organism evidence="2 3">
    <name type="scientific">Pseudolactococcus carnosus</name>
    <dbReference type="NCBI Taxonomy" id="2749961"/>
    <lineage>
        <taxon>Bacteria</taxon>
        <taxon>Bacillati</taxon>
        <taxon>Bacillota</taxon>
        <taxon>Bacilli</taxon>
        <taxon>Lactobacillales</taxon>
        <taxon>Streptococcaceae</taxon>
        <taxon>Pseudolactococcus</taxon>
    </lineage>
</organism>
<gene>
    <name evidence="2" type="ORF">GYN21_09255</name>
</gene>
<dbReference type="Proteomes" id="UP001522450">
    <property type="component" value="Unassembled WGS sequence"/>
</dbReference>
<dbReference type="EMBL" id="JAAECS010000009">
    <property type="protein sequence ID" value="MCJ1990399.1"/>
    <property type="molecule type" value="Genomic_DNA"/>
</dbReference>
<evidence type="ECO:0000313" key="2">
    <source>
        <dbReference type="EMBL" id="MCJ1990399.1"/>
    </source>
</evidence>